<evidence type="ECO:0000313" key="1">
    <source>
        <dbReference type="EMBL" id="AYJ79574.1"/>
    </source>
</evidence>
<organism evidence="1 2">
    <name type="scientific">Aliarcobacter cryaerophilus ATCC 43158</name>
    <dbReference type="NCBI Taxonomy" id="1032070"/>
    <lineage>
        <taxon>Bacteria</taxon>
        <taxon>Pseudomonadati</taxon>
        <taxon>Campylobacterota</taxon>
        <taxon>Epsilonproteobacteria</taxon>
        <taxon>Campylobacterales</taxon>
        <taxon>Arcobacteraceae</taxon>
        <taxon>Aliarcobacter</taxon>
    </lineage>
</organism>
<accession>A0AAD0TSD6</accession>
<gene>
    <name evidence="1" type="ORF">ACRYA_0419</name>
</gene>
<proteinExistence type="predicted"/>
<dbReference type="SUPFAM" id="SSF52540">
    <property type="entry name" value="P-loop containing nucleoside triphosphate hydrolases"/>
    <property type="match status" value="2"/>
</dbReference>
<dbReference type="EMBL" id="CP032823">
    <property type="protein sequence ID" value="AYJ79574.1"/>
    <property type="molecule type" value="Genomic_DNA"/>
</dbReference>
<reference evidence="1 2" key="1">
    <citation type="submission" date="2018-10" db="EMBL/GenBank/DDBJ databases">
        <title>Complete genome sequences of Arcobacter cryaerophilus strains ATCC 43158 and ATCC 49615.</title>
        <authorList>
            <person name="Miller W.G."/>
            <person name="Yee E."/>
            <person name="Bono J.L."/>
        </authorList>
    </citation>
    <scope>NUCLEOTIDE SEQUENCE [LARGE SCALE GENOMIC DNA]</scope>
    <source>
        <strain evidence="1 2">ATCC 43158</strain>
    </source>
</reference>
<dbReference type="GeneID" id="56460642"/>
<dbReference type="KEGG" id="acre:ACRYA_0419"/>
<dbReference type="AlphaFoldDB" id="A0AAD0TSD6"/>
<dbReference type="Proteomes" id="UP000273809">
    <property type="component" value="Chromosome"/>
</dbReference>
<name>A0AAD0TSD6_9BACT</name>
<sequence length="828" mass="99948">MRLLLIYFYKDFGTFEKGSIIHLSKKYKFSIDKEKSTLNEFYFNKEENPNFIDDFYSENKNIDIGVLIGENGTGKSVLLNSIRDKKNDYSIVVYEENNSFYMIENDLFKIEKNEVCKRLDIPFNEDNHFTVEINNKKVNKCRAFKSIYYSSILEKINKNLNDDFDISNMYLLNKIEENSLEKKLESLEINDLHKMNNFKYDIKTDLSETFFEDAKEFIKNSYILLFERTMDEIRNKKDSEKFEQIYHQLSDFIRKDIIEFYLNEKNLHINEFKNDEVLLNEYLEKYEKEFERFFIIENKDKNEIFLEVEQRMKIHKNQLFDDEFINKLLKIDFNISKKSNEEIKIILDEIKKLFKIFHSPFKDKDKDEETIFRYFNIKKNLETCIEIIEFKTRNIKEIKKTFNLYKIYYLSIEFGILDEFIKKLFMENKINDLVFLNHKDKKAVIKLDRIEYPKEKTINEIKQIIENKYSLFYDEVINDFENLDVEILKLLILKKVEKFLRENKDKKDNSYMTIYVYLSYLLKSKFLENYEKEFLHKKLEKERDLIFELLVLHNQKCKDISPIIKLNPSPKIDFVTYYEFIKKTIPPFSFTYHPPISSGQKAKEVINSRINDAIQKINQENSNKNILILLDEADLKLHLEWQRQFLYDLIEFLNSYSNNKFYVLYATHSPMILSDITNDRVVFLKKREDNANFSEDKQDFTKSTFGSNIYDIYSDSFFVNNFMGEFAQNKINEVIKIIYEYKEKKGKNPDEFMPNEKALNNLKIIKNIGEPLLRNKLEDEIKSLVKDDIMEIVNNLKYMKNEEIEKELEKYSQFTQTKVLMKLLEIRI</sequence>
<protein>
    <recommendedName>
        <fullName evidence="3">ATPase AAA-type core domain-containing protein</fullName>
    </recommendedName>
</protein>
<evidence type="ECO:0000313" key="2">
    <source>
        <dbReference type="Proteomes" id="UP000273809"/>
    </source>
</evidence>
<dbReference type="RefSeq" id="WP_121443271.1">
    <property type="nucleotide sequence ID" value="NZ_CP021072.1"/>
</dbReference>
<dbReference type="InterPro" id="IPR027417">
    <property type="entry name" value="P-loop_NTPase"/>
</dbReference>
<evidence type="ECO:0008006" key="3">
    <source>
        <dbReference type="Google" id="ProtNLM"/>
    </source>
</evidence>